<dbReference type="Pfam" id="PF03447">
    <property type="entry name" value="NAD_binding_3"/>
    <property type="match status" value="1"/>
</dbReference>
<gene>
    <name evidence="3" type="ORF">SAMN05660859_2040</name>
</gene>
<dbReference type="Proteomes" id="UP000198889">
    <property type="component" value="Unassembled WGS sequence"/>
</dbReference>
<dbReference type="InterPro" id="IPR005106">
    <property type="entry name" value="Asp/hSer_DH_NAD-bd"/>
</dbReference>
<dbReference type="InterPro" id="IPR048423">
    <property type="entry name" value="DRL_cat"/>
</dbReference>
<dbReference type="CDD" id="cd11616">
    <property type="entry name" value="SAF_DH_OX_like"/>
    <property type="match status" value="1"/>
</dbReference>
<dbReference type="Gene3D" id="3.40.50.720">
    <property type="entry name" value="NAD(P)-binding Rossmann-like Domain"/>
    <property type="match status" value="1"/>
</dbReference>
<keyword evidence="4" id="KW-1185">Reference proteome</keyword>
<dbReference type="InterPro" id="IPR036291">
    <property type="entry name" value="NAD(P)-bd_dom_sf"/>
</dbReference>
<dbReference type="Pfam" id="PF21135">
    <property type="entry name" value="DRL_cat"/>
    <property type="match status" value="1"/>
</dbReference>
<evidence type="ECO:0000259" key="1">
    <source>
        <dbReference type="Pfam" id="PF03447"/>
    </source>
</evidence>
<dbReference type="PANTHER" id="PTHR37850">
    <property type="entry name" value="STRU PROTEIN"/>
    <property type="match status" value="1"/>
</dbReference>
<feature type="domain" description="Oxidoreductase DRL-like catalytic" evidence="2">
    <location>
        <begin position="173"/>
        <end position="336"/>
    </location>
</feature>
<dbReference type="STRING" id="177413.SAMN05660859_2040"/>
<evidence type="ECO:0000259" key="2">
    <source>
        <dbReference type="Pfam" id="PF21135"/>
    </source>
</evidence>
<proteinExistence type="predicted"/>
<dbReference type="AlphaFoldDB" id="A0A1G4RY76"/>
<dbReference type="EMBL" id="FMTP01000002">
    <property type="protein sequence ID" value="SCW62002.1"/>
    <property type="molecule type" value="Genomic_DNA"/>
</dbReference>
<reference evidence="4" key="1">
    <citation type="submission" date="2016-10" db="EMBL/GenBank/DDBJ databases">
        <authorList>
            <person name="Varghese N."/>
            <person name="Submissions S."/>
        </authorList>
    </citation>
    <scope>NUCLEOTIDE SEQUENCE [LARGE SCALE GENOMIC DNA]</scope>
    <source>
        <strain evidence="4">CGMCC 1.1761</strain>
    </source>
</reference>
<evidence type="ECO:0000313" key="3">
    <source>
        <dbReference type="EMBL" id="SCW62002.1"/>
    </source>
</evidence>
<dbReference type="PANTHER" id="PTHR37850:SF2">
    <property type="entry name" value="SAF DOMAIN PROTEIN"/>
    <property type="match status" value="1"/>
</dbReference>
<feature type="domain" description="Aspartate/homoserine dehydrogenase NAD-binding" evidence="1">
    <location>
        <begin position="93"/>
        <end position="166"/>
    </location>
</feature>
<accession>A0A1G4RY76</accession>
<protein>
    <submittedName>
        <fullName evidence="3">Predicted homoserine dehydrogenase, contains C-terminal SAF domain</fullName>
    </submittedName>
</protein>
<dbReference type="GO" id="GO:0050661">
    <property type="term" value="F:NADP binding"/>
    <property type="evidence" value="ECO:0007669"/>
    <property type="project" value="InterPro"/>
</dbReference>
<dbReference type="GO" id="GO:0016491">
    <property type="term" value="F:oxidoreductase activity"/>
    <property type="evidence" value="ECO:0007669"/>
    <property type="project" value="InterPro"/>
</dbReference>
<name>A0A1G4RY76_9HYPH</name>
<sequence>MLGATRLGASGIVRTGMAAELEQWTATHGPVTIGLAGAGQMGTDLIVQAALMPGVRIGAVTELNAQVAIDAALMAGHRREEIVSASSPSAIDRAIEAGHFAITDDYRAMCASGHIDVVIDATGSPNIGTLVSLEAIRNGKHVVLLSVEADITIGRYLKQEARAAGVVLTGAAGDEPAATIELIGFAQALGFEIVCAGKAKNNAFKPDAIPDEFEAEAKARNMNPRMLVEFVDGSKTMVEMTALANATGLVPDVPGMHGPHADRDVLAQVLCTKEDGGILSRSGVVDFTLGKGVAPGVFCIVKPRHDRVIERMADLKVGPGPCFALIRPFHLTSLEVPLSAVRAVMHGTRDMEVLDHPVAECTAVAKRDLQPGALLGRIGEYDYRGYTMSWRDARDSFALPLGLAERARVLKPVKAGERLTYDNCMPDEQLIVTQIRRRLDQADAQFLAA</sequence>
<evidence type="ECO:0000313" key="4">
    <source>
        <dbReference type="Proteomes" id="UP000198889"/>
    </source>
</evidence>
<organism evidence="3 4">
    <name type="scientific">Ancylobacter rudongensis</name>
    <dbReference type="NCBI Taxonomy" id="177413"/>
    <lineage>
        <taxon>Bacteria</taxon>
        <taxon>Pseudomonadati</taxon>
        <taxon>Pseudomonadota</taxon>
        <taxon>Alphaproteobacteria</taxon>
        <taxon>Hyphomicrobiales</taxon>
        <taxon>Xanthobacteraceae</taxon>
        <taxon>Ancylobacter</taxon>
    </lineage>
</organism>
<dbReference type="SUPFAM" id="SSF51735">
    <property type="entry name" value="NAD(P)-binding Rossmann-fold domains"/>
    <property type="match status" value="1"/>
</dbReference>